<gene>
    <name evidence="1" type="ORF">GLOINDRAFT_8845</name>
</gene>
<protein>
    <submittedName>
        <fullName evidence="1">Uncharacterized protein</fullName>
    </submittedName>
</protein>
<sequence>MNDNTIHQSIKKFMEVIISLLKNKIESYWLIICVNRHTLHYNEEQPYKLLDFFF</sequence>
<organism evidence="1">
    <name type="scientific">Rhizophagus irregularis (strain DAOM 181602 / DAOM 197198 / MUCL 43194)</name>
    <name type="common">Arbuscular mycorrhizal fungus</name>
    <name type="synonym">Glomus intraradices</name>
    <dbReference type="NCBI Taxonomy" id="747089"/>
    <lineage>
        <taxon>Eukaryota</taxon>
        <taxon>Fungi</taxon>
        <taxon>Fungi incertae sedis</taxon>
        <taxon>Mucoromycota</taxon>
        <taxon>Glomeromycotina</taxon>
        <taxon>Glomeromycetes</taxon>
        <taxon>Glomerales</taxon>
        <taxon>Glomeraceae</taxon>
        <taxon>Rhizophagus</taxon>
    </lineage>
</organism>
<accession>U9T1B2</accession>
<name>U9T1B2_RHIID</name>
<evidence type="ECO:0000313" key="1">
    <source>
        <dbReference type="EMBL" id="ESA00098.1"/>
    </source>
</evidence>
<dbReference type="AlphaFoldDB" id="U9T1B2"/>
<dbReference type="EMBL" id="KI297461">
    <property type="protein sequence ID" value="ESA00098.1"/>
    <property type="molecule type" value="Genomic_DNA"/>
</dbReference>
<dbReference type="HOGENOM" id="CLU_3051585_0_0_1"/>
<reference evidence="1" key="1">
    <citation type="submission" date="2013-07" db="EMBL/GenBank/DDBJ databases">
        <title>The genome of an arbuscular mycorrhizal fungus provides insights into the evolution of the oldest plant symbiosis.</title>
        <authorList>
            <consortium name="DOE Joint Genome Institute"/>
            <person name="Tisserant E."/>
            <person name="Malbreil M."/>
            <person name="Kuo A."/>
            <person name="Kohler A."/>
            <person name="Symeonidi A."/>
            <person name="Balestrini R."/>
            <person name="Charron P."/>
            <person name="Duensing N."/>
            <person name="Frei-dit-Frey N."/>
            <person name="Gianinazzi-Pearson V."/>
            <person name="Gilbert B."/>
            <person name="Handa Y."/>
            <person name="Hijri M."/>
            <person name="Kaul R."/>
            <person name="Kawaguchi M."/>
            <person name="Krajinski F."/>
            <person name="Lammers P."/>
            <person name="Lapierre D."/>
            <person name="Masclaux F.G."/>
            <person name="Murat C."/>
            <person name="Morin E."/>
            <person name="Ndikumana S."/>
            <person name="Pagni M."/>
            <person name="Petitpierre D."/>
            <person name="Requena N."/>
            <person name="Rosikiewicz P."/>
            <person name="Riley R."/>
            <person name="Saito K."/>
            <person name="San Clemente H."/>
            <person name="Shapiro H."/>
            <person name="van Tuinen D."/>
            <person name="Becard G."/>
            <person name="Bonfante P."/>
            <person name="Paszkowski U."/>
            <person name="Shachar-Hill Y."/>
            <person name="Young J.P."/>
            <person name="Sanders I.R."/>
            <person name="Henrissat B."/>
            <person name="Rensing S.A."/>
            <person name="Grigoriev I.V."/>
            <person name="Corradi N."/>
            <person name="Roux C."/>
            <person name="Martin F."/>
        </authorList>
    </citation>
    <scope>NUCLEOTIDE SEQUENCE</scope>
    <source>
        <strain evidence="1">DAOM 197198</strain>
    </source>
</reference>
<proteinExistence type="predicted"/>